<name>A0A318RA63_WILLI</name>
<dbReference type="InterPro" id="IPR050564">
    <property type="entry name" value="F420-G6PD/mer"/>
</dbReference>
<dbReference type="OrthoDB" id="7816697at2"/>
<dbReference type="PANTHER" id="PTHR43244">
    <property type="match status" value="1"/>
</dbReference>
<dbReference type="InterPro" id="IPR011251">
    <property type="entry name" value="Luciferase-like_dom"/>
</dbReference>
<dbReference type="CDD" id="cd01097">
    <property type="entry name" value="Tetrahydromethanopterin_reductase"/>
    <property type="match status" value="1"/>
</dbReference>
<evidence type="ECO:0000256" key="1">
    <source>
        <dbReference type="ARBA" id="ARBA00023002"/>
    </source>
</evidence>
<comment type="caution">
    <text evidence="3">The sequence shown here is derived from an EMBL/GenBank/DDBJ whole genome shotgun (WGS) entry which is preliminary data.</text>
</comment>
<feature type="domain" description="Luciferase-like" evidence="2">
    <location>
        <begin position="15"/>
        <end position="329"/>
    </location>
</feature>
<dbReference type="RefSeq" id="WP_110472898.1">
    <property type="nucleotide sequence ID" value="NZ_QJSP01000029.1"/>
</dbReference>
<dbReference type="Pfam" id="PF00296">
    <property type="entry name" value="Bac_luciferase"/>
    <property type="match status" value="1"/>
</dbReference>
<protein>
    <submittedName>
        <fullName evidence="3">Alkanesulfonate monooxygenase SsuD/methylene tetrahydromethanopterin reductase-like flavin-dependent oxidoreductase (Luciferase family)</fullName>
    </submittedName>
</protein>
<keyword evidence="3" id="KW-0503">Monooxygenase</keyword>
<evidence type="ECO:0000313" key="3">
    <source>
        <dbReference type="EMBL" id="PYE11842.1"/>
    </source>
</evidence>
<organism evidence="3 4">
    <name type="scientific">Williamsia limnetica</name>
    <dbReference type="NCBI Taxonomy" id="882452"/>
    <lineage>
        <taxon>Bacteria</taxon>
        <taxon>Bacillati</taxon>
        <taxon>Actinomycetota</taxon>
        <taxon>Actinomycetes</taxon>
        <taxon>Mycobacteriales</taxon>
        <taxon>Nocardiaceae</taxon>
        <taxon>Williamsia</taxon>
    </lineage>
</organism>
<gene>
    <name evidence="3" type="ORF">DFR67_1299</name>
</gene>
<dbReference type="EMBL" id="QJSP01000029">
    <property type="protein sequence ID" value="PYE11842.1"/>
    <property type="molecule type" value="Genomic_DNA"/>
</dbReference>
<keyword evidence="4" id="KW-1185">Reference proteome</keyword>
<keyword evidence="1" id="KW-0560">Oxidoreductase</keyword>
<dbReference type="GO" id="GO:0004497">
    <property type="term" value="F:monooxygenase activity"/>
    <property type="evidence" value="ECO:0007669"/>
    <property type="project" value="UniProtKB-KW"/>
</dbReference>
<evidence type="ECO:0000313" key="4">
    <source>
        <dbReference type="Proteomes" id="UP000247591"/>
    </source>
</evidence>
<evidence type="ECO:0000259" key="2">
    <source>
        <dbReference type="Pfam" id="PF00296"/>
    </source>
</evidence>
<dbReference type="Gene3D" id="3.20.20.30">
    <property type="entry name" value="Luciferase-like domain"/>
    <property type="match status" value="1"/>
</dbReference>
<dbReference type="PANTHER" id="PTHR43244:SF1">
    <property type="entry name" value="5,10-METHYLENETETRAHYDROMETHANOPTERIN REDUCTASE"/>
    <property type="match status" value="1"/>
</dbReference>
<dbReference type="GO" id="GO:0016705">
    <property type="term" value="F:oxidoreductase activity, acting on paired donors, with incorporation or reduction of molecular oxygen"/>
    <property type="evidence" value="ECO:0007669"/>
    <property type="project" value="InterPro"/>
</dbReference>
<sequence>MDIIVGSTAKITDIDMAKVAEDCGISHLGVGQGPLITSDPFQYMALAATVTTTLKLGPYVMDPLTRIPPSTANSLATLSSLAPERVFCGMGTANNAMHSMGRKSASPAELADAVRIIKAMVHGEREIHDWRNEQKAVELLAVTDGTLRISQHMPMYIAAGGPKGLKNAAMYADALVYCVGPNPNMIGMVRRELDRLVEEAGRPAGSVKLIGLTWFYETAVGETWEDALTKGFGTTAPMGSTITDMGFLKLHREEIGADLVDMSINAASALVGAPSIVGAADHLDQWKNYAKGYDPRHGRYMSKELLDFWCLYGSREEIRDNAQLMMDSGLDGLSFFLYNPEETHRDITNIARALL</sequence>
<dbReference type="AlphaFoldDB" id="A0A318RA63"/>
<dbReference type="SUPFAM" id="SSF51679">
    <property type="entry name" value="Bacterial luciferase-like"/>
    <property type="match status" value="1"/>
</dbReference>
<reference evidence="3 4" key="1">
    <citation type="submission" date="2018-06" db="EMBL/GenBank/DDBJ databases">
        <title>Genomic Encyclopedia of Type Strains, Phase IV (KMG-IV): sequencing the most valuable type-strain genomes for metagenomic binning, comparative biology and taxonomic classification.</title>
        <authorList>
            <person name="Goeker M."/>
        </authorList>
    </citation>
    <scope>NUCLEOTIDE SEQUENCE [LARGE SCALE GENOMIC DNA]</scope>
    <source>
        <strain evidence="3 4">DSM 45521</strain>
    </source>
</reference>
<dbReference type="Proteomes" id="UP000247591">
    <property type="component" value="Unassembled WGS sequence"/>
</dbReference>
<accession>A0A318RA63</accession>
<proteinExistence type="predicted"/>
<dbReference type="InterPro" id="IPR036661">
    <property type="entry name" value="Luciferase-like_sf"/>
</dbReference>